<proteinExistence type="predicted"/>
<gene>
    <name evidence="2" type="ORF">PSON_ATCC_30995.1.T0500207</name>
</gene>
<protein>
    <submittedName>
        <fullName evidence="2">Uncharacterized protein</fullName>
    </submittedName>
</protein>
<evidence type="ECO:0000256" key="1">
    <source>
        <dbReference type="SAM" id="MobiDB-lite"/>
    </source>
</evidence>
<sequence>MQEISFQDLWKDFIYVMGAATDMQAVLDTVGQEHSLWLQSRNRLSIRLNRSNNLHLQNEDPSLIHDIKYRYYEIVTMQQFGDIVLGYLKFYESNLQRVPIRLPEGEVGEWQDFDDNEINYQTQSIIKLLMKKRYSFRRQWIEQLQSNTSITANSTDRNLARSVQSIYIPLQKTNGQFVILDSPLSMSNHLNENLLQSKHSAQNSIGDSEQNQGAKRLSQNAPKYKKLQNLRKQSLDVSIDSLRESHISQQRNMSKAKTNLKTRQHELNKEHMEKSIIEKNRNCCGSGCCQF</sequence>
<dbReference type="OrthoDB" id="293994at2759"/>
<dbReference type="EMBL" id="CAJJDN010000050">
    <property type="protein sequence ID" value="CAD8086822.1"/>
    <property type="molecule type" value="Genomic_DNA"/>
</dbReference>
<comment type="caution">
    <text evidence="2">The sequence shown here is derived from an EMBL/GenBank/DDBJ whole genome shotgun (WGS) entry which is preliminary data.</text>
</comment>
<organism evidence="2 3">
    <name type="scientific">Paramecium sonneborni</name>
    <dbReference type="NCBI Taxonomy" id="65129"/>
    <lineage>
        <taxon>Eukaryota</taxon>
        <taxon>Sar</taxon>
        <taxon>Alveolata</taxon>
        <taxon>Ciliophora</taxon>
        <taxon>Intramacronucleata</taxon>
        <taxon>Oligohymenophorea</taxon>
        <taxon>Peniculida</taxon>
        <taxon>Parameciidae</taxon>
        <taxon>Paramecium</taxon>
    </lineage>
</organism>
<reference evidence="2" key="1">
    <citation type="submission" date="2021-01" db="EMBL/GenBank/DDBJ databases">
        <authorList>
            <consortium name="Genoscope - CEA"/>
            <person name="William W."/>
        </authorList>
    </citation>
    <scope>NUCLEOTIDE SEQUENCE</scope>
</reference>
<keyword evidence="3" id="KW-1185">Reference proteome</keyword>
<accession>A0A8S1N481</accession>
<name>A0A8S1N481_9CILI</name>
<dbReference type="AlphaFoldDB" id="A0A8S1N481"/>
<dbReference type="Proteomes" id="UP000692954">
    <property type="component" value="Unassembled WGS sequence"/>
</dbReference>
<evidence type="ECO:0000313" key="2">
    <source>
        <dbReference type="EMBL" id="CAD8086822.1"/>
    </source>
</evidence>
<feature type="region of interest" description="Disordered" evidence="1">
    <location>
        <begin position="200"/>
        <end position="222"/>
    </location>
</feature>
<feature type="compositionally biased region" description="Polar residues" evidence="1">
    <location>
        <begin position="200"/>
        <end position="221"/>
    </location>
</feature>
<evidence type="ECO:0000313" key="3">
    <source>
        <dbReference type="Proteomes" id="UP000692954"/>
    </source>
</evidence>